<dbReference type="InterPro" id="IPR008613">
    <property type="entry name" value="Excalibur_Ca-bd_domain"/>
</dbReference>
<protein>
    <submittedName>
        <fullName evidence="2">Excalibur calcium-binding domain-containing protein</fullName>
    </submittedName>
</protein>
<sequence>MKKVVVILILGFLSEQISIKSPISGNQTLNNLAVANNNNRPKFRCDGRTHCSQMRSCAEATFFLRNCPNVKMDGDGDGVPCESQWCGKKSSEKCWESFPDN</sequence>
<dbReference type="EMBL" id="SFBK01000303">
    <property type="protein sequence ID" value="TRU16724.1"/>
    <property type="molecule type" value="Genomic_DNA"/>
</dbReference>
<evidence type="ECO:0000313" key="2">
    <source>
        <dbReference type="EMBL" id="TRU16724.1"/>
    </source>
</evidence>
<organism evidence="2 3">
    <name type="scientific">Microcystis aeruginosa Ma_QC_B_20070730_S2</name>
    <dbReference type="NCBI Taxonomy" id="2486256"/>
    <lineage>
        <taxon>Bacteria</taxon>
        <taxon>Bacillati</taxon>
        <taxon>Cyanobacteriota</taxon>
        <taxon>Cyanophyceae</taxon>
        <taxon>Oscillatoriophycideae</taxon>
        <taxon>Chroococcales</taxon>
        <taxon>Microcystaceae</taxon>
        <taxon>Microcystis</taxon>
    </lineage>
</organism>
<evidence type="ECO:0000313" key="3">
    <source>
        <dbReference type="Proteomes" id="UP000320551"/>
    </source>
</evidence>
<feature type="domain" description="Excalibur calcium-binding" evidence="1">
    <location>
        <begin position="48"/>
        <end position="82"/>
    </location>
</feature>
<comment type="caution">
    <text evidence="2">The sequence shown here is derived from an EMBL/GenBank/DDBJ whole genome shotgun (WGS) entry which is preliminary data.</text>
</comment>
<name>A0A552D3C9_MICAE</name>
<reference evidence="2 3" key="1">
    <citation type="submission" date="2019-01" db="EMBL/GenBank/DDBJ databases">
        <title>Coherence of Microcystis species and biogeography revealed through population genomics.</title>
        <authorList>
            <person name="Perez-Carrascal O.M."/>
            <person name="Terrat Y."/>
            <person name="Giani A."/>
            <person name="Fortin N."/>
            <person name="Tromas N."/>
            <person name="Shapiro B.J."/>
        </authorList>
    </citation>
    <scope>NUCLEOTIDE SEQUENCE [LARGE SCALE GENOMIC DNA]</scope>
    <source>
        <strain evidence="2">Ma_QC_B_20070730_S2</strain>
    </source>
</reference>
<proteinExistence type="predicted"/>
<gene>
    <name evidence="2" type="ORF">EWV80_23250</name>
</gene>
<evidence type="ECO:0000259" key="1">
    <source>
        <dbReference type="Pfam" id="PF05901"/>
    </source>
</evidence>
<dbReference type="Pfam" id="PF05901">
    <property type="entry name" value="Excalibur"/>
    <property type="match status" value="1"/>
</dbReference>
<accession>A0A552D3C9</accession>
<dbReference type="AlphaFoldDB" id="A0A552D3C9"/>
<dbReference type="Proteomes" id="UP000320551">
    <property type="component" value="Unassembled WGS sequence"/>
</dbReference>